<dbReference type="EMBL" id="ASHM01086738">
    <property type="protein sequence ID" value="PNX62071.1"/>
    <property type="molecule type" value="Genomic_DNA"/>
</dbReference>
<dbReference type="Proteomes" id="UP000236291">
    <property type="component" value="Unassembled WGS sequence"/>
</dbReference>
<evidence type="ECO:0000313" key="2">
    <source>
        <dbReference type="Proteomes" id="UP000236291"/>
    </source>
</evidence>
<feature type="non-terminal residue" evidence="1">
    <location>
        <position position="1"/>
    </location>
</feature>
<evidence type="ECO:0000313" key="1">
    <source>
        <dbReference type="EMBL" id="PNX62071.1"/>
    </source>
</evidence>
<accession>A0A2K3K716</accession>
<reference evidence="1 2" key="2">
    <citation type="journal article" date="2017" name="Front. Plant Sci.">
        <title>Gene Classification and Mining of Molecular Markers Useful in Red Clover (Trifolium pratense) Breeding.</title>
        <authorList>
            <person name="Istvanek J."/>
            <person name="Dluhosova J."/>
            <person name="Dluhos P."/>
            <person name="Patkova L."/>
            <person name="Nedelnik J."/>
            <person name="Repkova J."/>
        </authorList>
    </citation>
    <scope>NUCLEOTIDE SEQUENCE [LARGE SCALE GENOMIC DNA]</scope>
    <source>
        <strain evidence="2">cv. Tatra</strain>
        <tissue evidence="1">Young leaves</tissue>
    </source>
</reference>
<name>A0A2K3K716_TRIPR</name>
<gene>
    <name evidence="1" type="ORF">L195_g052784</name>
</gene>
<reference evidence="1 2" key="1">
    <citation type="journal article" date="2014" name="Am. J. Bot.">
        <title>Genome assembly and annotation for red clover (Trifolium pratense; Fabaceae).</title>
        <authorList>
            <person name="Istvanek J."/>
            <person name="Jaros M."/>
            <person name="Krenek A."/>
            <person name="Repkova J."/>
        </authorList>
    </citation>
    <scope>NUCLEOTIDE SEQUENCE [LARGE SCALE GENOMIC DNA]</scope>
    <source>
        <strain evidence="2">cv. Tatra</strain>
        <tissue evidence="1">Young leaves</tissue>
    </source>
</reference>
<comment type="caution">
    <text evidence="1">The sequence shown here is derived from an EMBL/GenBank/DDBJ whole genome shotgun (WGS) entry which is preliminary data.</text>
</comment>
<organism evidence="1 2">
    <name type="scientific">Trifolium pratense</name>
    <name type="common">Red clover</name>
    <dbReference type="NCBI Taxonomy" id="57577"/>
    <lineage>
        <taxon>Eukaryota</taxon>
        <taxon>Viridiplantae</taxon>
        <taxon>Streptophyta</taxon>
        <taxon>Embryophyta</taxon>
        <taxon>Tracheophyta</taxon>
        <taxon>Spermatophyta</taxon>
        <taxon>Magnoliopsida</taxon>
        <taxon>eudicotyledons</taxon>
        <taxon>Gunneridae</taxon>
        <taxon>Pentapetalae</taxon>
        <taxon>rosids</taxon>
        <taxon>fabids</taxon>
        <taxon>Fabales</taxon>
        <taxon>Fabaceae</taxon>
        <taxon>Papilionoideae</taxon>
        <taxon>50 kb inversion clade</taxon>
        <taxon>NPAAA clade</taxon>
        <taxon>Hologalegina</taxon>
        <taxon>IRL clade</taxon>
        <taxon>Trifolieae</taxon>
        <taxon>Trifolium</taxon>
    </lineage>
</organism>
<protein>
    <submittedName>
        <fullName evidence="1">Uncharacterized protein</fullName>
    </submittedName>
</protein>
<proteinExistence type="predicted"/>
<sequence>REASCRSIRLISAMYSSLHRLIKLCKLYRDGESKDH</sequence>
<dbReference type="AlphaFoldDB" id="A0A2K3K716"/>